<proteinExistence type="predicted"/>
<evidence type="ECO:0000313" key="3">
    <source>
        <dbReference type="Proteomes" id="UP001143486"/>
    </source>
</evidence>
<protein>
    <submittedName>
        <fullName evidence="2">Uncharacterized protein</fullName>
    </submittedName>
</protein>
<gene>
    <name evidence="2" type="ORF">GCM10017621_15750</name>
</gene>
<accession>A0A9W6IKP8</accession>
<feature type="region of interest" description="Disordered" evidence="1">
    <location>
        <begin position="52"/>
        <end position="74"/>
    </location>
</feature>
<dbReference type="Proteomes" id="UP001143486">
    <property type="component" value="Unassembled WGS sequence"/>
</dbReference>
<dbReference type="AlphaFoldDB" id="A0A9W6IKP8"/>
<keyword evidence="3" id="KW-1185">Reference proteome</keyword>
<reference evidence="2" key="1">
    <citation type="journal article" date="2014" name="Int. J. Syst. Evol. Microbiol.">
        <title>Complete genome sequence of Corynebacterium casei LMG S-19264T (=DSM 44701T), isolated from a smear-ripened cheese.</title>
        <authorList>
            <consortium name="US DOE Joint Genome Institute (JGI-PGF)"/>
            <person name="Walter F."/>
            <person name="Albersmeier A."/>
            <person name="Kalinowski J."/>
            <person name="Ruckert C."/>
        </authorList>
    </citation>
    <scope>NUCLEOTIDE SEQUENCE</scope>
    <source>
        <strain evidence="2">VKM B-1513</strain>
    </source>
</reference>
<dbReference type="EMBL" id="BSFE01000003">
    <property type="protein sequence ID" value="GLK52067.1"/>
    <property type="molecule type" value="Genomic_DNA"/>
</dbReference>
<organism evidence="2 3">
    <name type="scientific">Maricaulis virginensis</name>
    <dbReference type="NCBI Taxonomy" id="144022"/>
    <lineage>
        <taxon>Bacteria</taxon>
        <taxon>Pseudomonadati</taxon>
        <taxon>Pseudomonadota</taxon>
        <taxon>Alphaproteobacteria</taxon>
        <taxon>Maricaulales</taxon>
        <taxon>Maricaulaceae</taxon>
        <taxon>Maricaulis</taxon>
    </lineage>
</organism>
<sequence>MTKVDFEKALLDPAGTFDEPEDVVRNDALSREQKKEILERWQHDAEELVVASGEGMPGGGETQLRKVGKALDAV</sequence>
<dbReference type="RefSeq" id="WP_271186431.1">
    <property type="nucleotide sequence ID" value="NZ_BSFE01000003.1"/>
</dbReference>
<comment type="caution">
    <text evidence="2">The sequence shown here is derived from an EMBL/GenBank/DDBJ whole genome shotgun (WGS) entry which is preliminary data.</text>
</comment>
<reference evidence="2" key="2">
    <citation type="submission" date="2023-01" db="EMBL/GenBank/DDBJ databases">
        <authorList>
            <person name="Sun Q."/>
            <person name="Evtushenko L."/>
        </authorList>
    </citation>
    <scope>NUCLEOTIDE SEQUENCE</scope>
    <source>
        <strain evidence="2">VKM B-1513</strain>
    </source>
</reference>
<evidence type="ECO:0000313" key="2">
    <source>
        <dbReference type="EMBL" id="GLK52067.1"/>
    </source>
</evidence>
<evidence type="ECO:0000256" key="1">
    <source>
        <dbReference type="SAM" id="MobiDB-lite"/>
    </source>
</evidence>
<name>A0A9W6IKP8_9PROT</name>